<accession>A0AAE3M8J2</accession>
<evidence type="ECO:0008006" key="3">
    <source>
        <dbReference type="Google" id="ProtNLM"/>
    </source>
</evidence>
<evidence type="ECO:0000313" key="1">
    <source>
        <dbReference type="EMBL" id="MCW3788907.1"/>
    </source>
</evidence>
<dbReference type="RefSeq" id="WP_301192463.1">
    <property type="nucleotide sequence ID" value="NZ_JAPDPJ010000071.1"/>
</dbReference>
<proteinExistence type="predicted"/>
<gene>
    <name evidence="1" type="ORF">OM075_20730</name>
</gene>
<dbReference type="EMBL" id="JAPDPJ010000071">
    <property type="protein sequence ID" value="MCW3788907.1"/>
    <property type="molecule type" value="Genomic_DNA"/>
</dbReference>
<protein>
    <recommendedName>
        <fullName evidence="3">Helix-turn-helix domain-containing protein</fullName>
    </recommendedName>
</protein>
<comment type="caution">
    <text evidence="1">The sequence shown here is derived from an EMBL/GenBank/DDBJ whole genome shotgun (WGS) entry which is preliminary data.</text>
</comment>
<name>A0AAE3M8J2_9BACT</name>
<dbReference type="AlphaFoldDB" id="A0AAE3M8J2"/>
<evidence type="ECO:0000313" key="2">
    <source>
        <dbReference type="Proteomes" id="UP001209229"/>
    </source>
</evidence>
<sequence length="89" mass="10280">MERQKTELVLIPINELELVLMDALEKYDIKKTQQEKKTDKLYSKTKAYQELGVCYNTLNSLIKKGFIKTNLDGTKIPHSSIEAYKSAQK</sequence>
<organism evidence="1 2">
    <name type="scientific">Plebeiibacterium sediminum</name>
    <dbReference type="NCBI Taxonomy" id="2992112"/>
    <lineage>
        <taxon>Bacteria</taxon>
        <taxon>Pseudomonadati</taxon>
        <taxon>Bacteroidota</taxon>
        <taxon>Bacteroidia</taxon>
        <taxon>Marinilabiliales</taxon>
        <taxon>Marinilabiliaceae</taxon>
        <taxon>Plebeiibacterium</taxon>
    </lineage>
</organism>
<reference evidence="1" key="1">
    <citation type="submission" date="2022-10" db="EMBL/GenBank/DDBJ databases">
        <authorList>
            <person name="Yu W.X."/>
        </authorList>
    </citation>
    <scope>NUCLEOTIDE SEQUENCE</scope>
    <source>
        <strain evidence="1">AAT</strain>
    </source>
</reference>
<dbReference type="Proteomes" id="UP001209229">
    <property type="component" value="Unassembled WGS sequence"/>
</dbReference>
<keyword evidence="2" id="KW-1185">Reference proteome</keyword>